<dbReference type="PANTHER" id="PTHR12483">
    <property type="entry name" value="SOLUTE CARRIER FAMILY 31 COPPER TRANSPORTERS"/>
    <property type="match status" value="1"/>
</dbReference>
<name>Q756H3_EREGS</name>
<dbReference type="OMA" id="AMTYNTY"/>
<keyword evidence="3 4" id="KW-0472">Membrane</keyword>
<keyword evidence="4" id="KW-0813">Transport</keyword>
<reference evidence="5 6" key="1">
    <citation type="journal article" date="2004" name="Science">
        <title>The Ashbya gossypii genome as a tool for mapping the ancient Saccharomyces cerevisiae genome.</title>
        <authorList>
            <person name="Dietrich F.S."/>
            <person name="Voegeli S."/>
            <person name="Brachat S."/>
            <person name="Lerch A."/>
            <person name="Gates K."/>
            <person name="Steiner S."/>
            <person name="Mohr C."/>
            <person name="Pohlmann R."/>
            <person name="Luedi P."/>
            <person name="Choi S."/>
            <person name="Wing R.A."/>
            <person name="Flavier A."/>
            <person name="Gaffney T.D."/>
            <person name="Philippsen P."/>
        </authorList>
    </citation>
    <scope>NUCLEOTIDE SEQUENCE [LARGE SCALE GENOMIC DNA]</scope>
    <source>
        <strain evidence="6">ATCC 10895 / CBS 109.51 / FGSC 9923 / NRRL Y-1056</strain>
    </source>
</reference>
<evidence type="ECO:0000256" key="2">
    <source>
        <dbReference type="ARBA" id="ARBA00022989"/>
    </source>
</evidence>
<organism evidence="5 6">
    <name type="scientific">Eremothecium gossypii (strain ATCC 10895 / CBS 109.51 / FGSC 9923 / NRRL Y-1056)</name>
    <name type="common">Yeast</name>
    <name type="synonym">Ashbya gossypii</name>
    <dbReference type="NCBI Taxonomy" id="284811"/>
    <lineage>
        <taxon>Eukaryota</taxon>
        <taxon>Fungi</taxon>
        <taxon>Dikarya</taxon>
        <taxon>Ascomycota</taxon>
        <taxon>Saccharomycotina</taxon>
        <taxon>Saccharomycetes</taxon>
        <taxon>Saccharomycetales</taxon>
        <taxon>Saccharomycetaceae</taxon>
        <taxon>Eremothecium</taxon>
    </lineage>
</organism>
<comment type="similarity">
    <text evidence="4">Belongs to the copper transporter (Ctr) (TC 1.A.56) family. SLC31A subfamily.</text>
</comment>
<accession>Q756H3</accession>
<keyword evidence="1 4" id="KW-0812">Transmembrane</keyword>
<dbReference type="GO" id="GO:0005375">
    <property type="term" value="F:copper ion transmembrane transporter activity"/>
    <property type="evidence" value="ECO:0007669"/>
    <property type="project" value="UniProtKB-UniRule"/>
</dbReference>
<evidence type="ECO:0000313" key="5">
    <source>
        <dbReference type="EMBL" id="AAS52974.1"/>
    </source>
</evidence>
<gene>
    <name evidence="5" type="ORF">AGOS_AER293C</name>
</gene>
<evidence type="ECO:0000256" key="3">
    <source>
        <dbReference type="ARBA" id="ARBA00023136"/>
    </source>
</evidence>
<evidence type="ECO:0000313" key="6">
    <source>
        <dbReference type="Proteomes" id="UP000000591"/>
    </source>
</evidence>
<dbReference type="STRING" id="284811.Q756H3"/>
<dbReference type="AlphaFoldDB" id="Q756H3"/>
<evidence type="ECO:0000256" key="4">
    <source>
        <dbReference type="RuleBase" id="RU367022"/>
    </source>
</evidence>
<dbReference type="EMBL" id="AE016818">
    <property type="protein sequence ID" value="AAS52974.1"/>
    <property type="molecule type" value="Genomic_DNA"/>
</dbReference>
<dbReference type="eggNOG" id="KOG3386">
    <property type="taxonomic scope" value="Eukaryota"/>
</dbReference>
<dbReference type="Pfam" id="PF04145">
    <property type="entry name" value="Ctr"/>
    <property type="match status" value="2"/>
</dbReference>
<dbReference type="Proteomes" id="UP000000591">
    <property type="component" value="Chromosome V"/>
</dbReference>
<keyword evidence="4" id="KW-0406">Ion transport</keyword>
<dbReference type="RefSeq" id="NP_985150.1">
    <property type="nucleotide sequence ID" value="NM_210504.1"/>
</dbReference>
<dbReference type="FunCoup" id="Q756H3">
    <property type="interactions" value="560"/>
</dbReference>
<feature type="transmembrane region" description="Helical" evidence="4">
    <location>
        <begin position="44"/>
        <end position="66"/>
    </location>
</feature>
<dbReference type="InParanoid" id="Q756H3"/>
<reference evidence="6" key="2">
    <citation type="journal article" date="2013" name="G3 (Bethesda)">
        <title>Genomes of Ashbya fungi isolated from insects reveal four mating-type loci, numerous translocations, lack of transposons, and distinct gene duplications.</title>
        <authorList>
            <person name="Dietrich F.S."/>
            <person name="Voegeli S."/>
            <person name="Kuo S."/>
            <person name="Philippsen P."/>
        </authorList>
    </citation>
    <scope>GENOME REANNOTATION</scope>
    <source>
        <strain evidence="6">ATCC 10895 / CBS 109.51 / FGSC 9923 / NRRL Y-1056</strain>
    </source>
</reference>
<dbReference type="KEGG" id="ago:AGOS_AER293C"/>
<evidence type="ECO:0000256" key="1">
    <source>
        <dbReference type="ARBA" id="ARBA00022692"/>
    </source>
</evidence>
<keyword evidence="6" id="KW-1185">Reference proteome</keyword>
<dbReference type="InterPro" id="IPR007274">
    <property type="entry name" value="Cop_transporter"/>
</dbReference>
<dbReference type="GO" id="GO:0000329">
    <property type="term" value="C:fungal-type vacuole membrane"/>
    <property type="evidence" value="ECO:0000318"/>
    <property type="project" value="GO_Central"/>
</dbReference>
<dbReference type="OrthoDB" id="161814at2759"/>
<sequence length="140" mass="16053">MSDTVHKHEAGHSGHEHVAHSCAMNTSFTWDYDNICVIFPWWRIRSVLCLVLSCIAIAAWAYSYEYMKYYIRKHHSGSKGTKLRRSIWYGAQVSIAFLIMLIMMTYNGWLMLSVVVGAIAGHYHWEIKEGGLLDVSLACH</sequence>
<keyword evidence="4" id="KW-0187">Copper transport</keyword>
<keyword evidence="4" id="KW-0186">Copper</keyword>
<protein>
    <recommendedName>
        <fullName evidence="4">Copper transport protein</fullName>
    </recommendedName>
</protein>
<proteinExistence type="inferred from homology"/>
<feature type="transmembrane region" description="Helical" evidence="4">
    <location>
        <begin position="87"/>
        <end position="106"/>
    </location>
</feature>
<dbReference type="PANTHER" id="PTHR12483:SF115">
    <property type="entry name" value="COPPER TRANSPORT PROTEIN"/>
    <property type="match status" value="1"/>
</dbReference>
<keyword evidence="2 4" id="KW-1133">Transmembrane helix</keyword>
<dbReference type="GeneID" id="4621363"/>
<comment type="subcellular location">
    <subcellularLocation>
        <location evidence="4">Membrane</location>
        <topology evidence="4">Multi-pass membrane protein</topology>
    </subcellularLocation>
</comment>
<dbReference type="HOGENOM" id="CLU_079690_4_0_1"/>